<reference evidence="1" key="1">
    <citation type="journal article" date="2020" name="Stud. Mycol.">
        <title>101 Dothideomycetes genomes: a test case for predicting lifestyles and emergence of pathogens.</title>
        <authorList>
            <person name="Haridas S."/>
            <person name="Albert R."/>
            <person name="Binder M."/>
            <person name="Bloem J."/>
            <person name="Labutti K."/>
            <person name="Salamov A."/>
            <person name="Andreopoulos B."/>
            <person name="Baker S."/>
            <person name="Barry K."/>
            <person name="Bills G."/>
            <person name="Bluhm B."/>
            <person name="Cannon C."/>
            <person name="Castanera R."/>
            <person name="Culley D."/>
            <person name="Daum C."/>
            <person name="Ezra D."/>
            <person name="Gonzalez J."/>
            <person name="Henrissat B."/>
            <person name="Kuo A."/>
            <person name="Liang C."/>
            <person name="Lipzen A."/>
            <person name="Lutzoni F."/>
            <person name="Magnuson J."/>
            <person name="Mondo S."/>
            <person name="Nolan M."/>
            <person name="Ohm R."/>
            <person name="Pangilinan J."/>
            <person name="Park H.-J."/>
            <person name="Ramirez L."/>
            <person name="Alfaro M."/>
            <person name="Sun H."/>
            <person name="Tritt A."/>
            <person name="Yoshinaga Y."/>
            <person name="Zwiers L.-H."/>
            <person name="Turgeon B."/>
            <person name="Goodwin S."/>
            <person name="Spatafora J."/>
            <person name="Crous P."/>
            <person name="Grigoriev I."/>
        </authorList>
    </citation>
    <scope>NUCLEOTIDE SEQUENCE</scope>
    <source>
        <strain evidence="1">CBS 207.26</strain>
    </source>
</reference>
<evidence type="ECO:0000313" key="2">
    <source>
        <dbReference type="Proteomes" id="UP000800200"/>
    </source>
</evidence>
<dbReference type="OrthoDB" id="2016285at2759"/>
<dbReference type="Proteomes" id="UP000800200">
    <property type="component" value="Unassembled WGS sequence"/>
</dbReference>
<name>A0A6A6DEF4_9PEZI</name>
<dbReference type="EMBL" id="ML994718">
    <property type="protein sequence ID" value="KAF2175976.1"/>
    <property type="molecule type" value="Genomic_DNA"/>
</dbReference>
<evidence type="ECO:0000313" key="1">
    <source>
        <dbReference type="EMBL" id="KAF2175976.1"/>
    </source>
</evidence>
<proteinExistence type="predicted"/>
<dbReference type="AlphaFoldDB" id="A0A6A6DEF4"/>
<organism evidence="1 2">
    <name type="scientific">Zopfia rhizophila CBS 207.26</name>
    <dbReference type="NCBI Taxonomy" id="1314779"/>
    <lineage>
        <taxon>Eukaryota</taxon>
        <taxon>Fungi</taxon>
        <taxon>Dikarya</taxon>
        <taxon>Ascomycota</taxon>
        <taxon>Pezizomycotina</taxon>
        <taxon>Dothideomycetes</taxon>
        <taxon>Dothideomycetes incertae sedis</taxon>
        <taxon>Zopfiaceae</taxon>
        <taxon>Zopfia</taxon>
    </lineage>
</organism>
<dbReference type="InterPro" id="IPR029063">
    <property type="entry name" value="SAM-dependent_MTases_sf"/>
</dbReference>
<keyword evidence="2" id="KW-1185">Reference proteome</keyword>
<gene>
    <name evidence="1" type="ORF">K469DRAFT_682849</name>
</gene>
<accession>A0A6A6DEF4</accession>
<sequence>MPEAVRLIEDDQWEVRPVPDSQKSALAVGLGIAVIDDAVLYVNEKSRTDPRSFNYIIHDGFTGGAEPVYLFTQEFSQGLINYAGDLSPQSTRLVLNTIHSVFLACRIFLDTPPLQNWKPGDSDFINIVIFCIKNDHDKGKFALPFRQADEDDWRGSIARHNYLRPKEELEVQFDYVHPDHERRVMKKKDVGELEKWHKQGAAGVAEATEKSVGSQWKCGVACYSMVMRPFRSPSPTTLPPDSRSELEETLSSLKYVHTNRWPSRAFLLTMDNPALELSLTGIESDSAKERESTLTKTLVWSRLCRCGRDRVCPLVSLLGSWGIVAQE</sequence>
<protein>
    <submittedName>
        <fullName evidence="1">Uncharacterized protein</fullName>
    </submittedName>
</protein>
<dbReference type="Gene3D" id="3.40.50.150">
    <property type="entry name" value="Vaccinia Virus protein VP39"/>
    <property type="match status" value="1"/>
</dbReference>